<evidence type="ECO:0000313" key="6">
    <source>
        <dbReference type="EMBL" id="MFC4075973.1"/>
    </source>
</evidence>
<dbReference type="InterPro" id="IPR011051">
    <property type="entry name" value="RmlC_Cupin_sf"/>
</dbReference>
<evidence type="ECO:0000313" key="7">
    <source>
        <dbReference type="Proteomes" id="UP001595843"/>
    </source>
</evidence>
<keyword evidence="2" id="KW-0479">Metal-binding</keyword>
<dbReference type="SUPFAM" id="SSF51182">
    <property type="entry name" value="RmlC-like cupins"/>
    <property type="match status" value="1"/>
</dbReference>
<dbReference type="EMBL" id="JBHSAP010000007">
    <property type="protein sequence ID" value="MFC4075973.1"/>
    <property type="molecule type" value="Genomic_DNA"/>
</dbReference>
<dbReference type="PANTHER" id="PTHR12918">
    <property type="entry name" value="CYSTEINE DIOXYGENASE"/>
    <property type="match status" value="1"/>
</dbReference>
<comment type="caution">
    <text evidence="6">The sequence shown here is derived from an EMBL/GenBank/DDBJ whole genome shotgun (WGS) entry which is preliminary data.</text>
</comment>
<name>A0ABV8JAS3_9BACL</name>
<dbReference type="Gene3D" id="2.60.120.10">
    <property type="entry name" value="Jelly Rolls"/>
    <property type="match status" value="1"/>
</dbReference>
<comment type="similarity">
    <text evidence="1">Belongs to the cysteine dioxygenase family.</text>
</comment>
<reference evidence="7" key="1">
    <citation type="journal article" date="2019" name="Int. J. Syst. Evol. Microbiol.">
        <title>The Global Catalogue of Microorganisms (GCM) 10K type strain sequencing project: providing services to taxonomists for standard genome sequencing and annotation.</title>
        <authorList>
            <consortium name="The Broad Institute Genomics Platform"/>
            <consortium name="The Broad Institute Genome Sequencing Center for Infectious Disease"/>
            <person name="Wu L."/>
            <person name="Ma J."/>
        </authorList>
    </citation>
    <scope>NUCLEOTIDE SEQUENCE [LARGE SCALE GENOMIC DNA]</scope>
    <source>
        <strain evidence="7">IBRC-M 10813</strain>
    </source>
</reference>
<dbReference type="Proteomes" id="UP001595843">
    <property type="component" value="Unassembled WGS sequence"/>
</dbReference>
<evidence type="ECO:0000256" key="5">
    <source>
        <dbReference type="ARBA" id="ARBA00023004"/>
    </source>
</evidence>
<dbReference type="InterPro" id="IPR010300">
    <property type="entry name" value="CDO_1"/>
</dbReference>
<dbReference type="Pfam" id="PF05995">
    <property type="entry name" value="CDO_I"/>
    <property type="match status" value="1"/>
</dbReference>
<dbReference type="CDD" id="cd10548">
    <property type="entry name" value="cupin_CDO"/>
    <property type="match status" value="1"/>
</dbReference>
<sequence>MNRKGLGYLDFASRVEQCFTSLVNPTSRDLKQALDQLRVEEQDLIPFLEDPGLRPYGRKVLFQSPHVEVLVMNWAQHFKCAPHDHGGSFGWVHVVKGESTHTTYAMKKELPVPKRTDLEMEGASFFAPRKMVHDMENRSERRMVTLHVYAPPISGMKVYDLERCAACVVSEDCGAWWPEEQRQQLREIKLKQKEPAQ</sequence>
<dbReference type="GO" id="GO:0051213">
    <property type="term" value="F:dioxygenase activity"/>
    <property type="evidence" value="ECO:0007669"/>
    <property type="project" value="UniProtKB-KW"/>
</dbReference>
<protein>
    <submittedName>
        <fullName evidence="6">Cysteine dioxygenase</fullName>
    </submittedName>
</protein>
<keyword evidence="7" id="KW-1185">Reference proteome</keyword>
<evidence type="ECO:0000256" key="3">
    <source>
        <dbReference type="ARBA" id="ARBA00022964"/>
    </source>
</evidence>
<evidence type="ECO:0000256" key="4">
    <source>
        <dbReference type="ARBA" id="ARBA00023002"/>
    </source>
</evidence>
<keyword evidence="5" id="KW-0408">Iron</keyword>
<evidence type="ECO:0000256" key="2">
    <source>
        <dbReference type="ARBA" id="ARBA00022723"/>
    </source>
</evidence>
<dbReference type="RefSeq" id="WP_380702387.1">
    <property type="nucleotide sequence ID" value="NZ_JBHSAP010000007.1"/>
</dbReference>
<organism evidence="6 7">
    <name type="scientific">Salinithrix halophila</name>
    <dbReference type="NCBI Taxonomy" id="1485204"/>
    <lineage>
        <taxon>Bacteria</taxon>
        <taxon>Bacillati</taxon>
        <taxon>Bacillota</taxon>
        <taxon>Bacilli</taxon>
        <taxon>Bacillales</taxon>
        <taxon>Thermoactinomycetaceae</taxon>
        <taxon>Salinithrix</taxon>
    </lineage>
</organism>
<dbReference type="PANTHER" id="PTHR12918:SF1">
    <property type="entry name" value="CYSTEINE DIOXYGENASE TYPE 1"/>
    <property type="match status" value="1"/>
</dbReference>
<keyword evidence="4" id="KW-0560">Oxidoreductase</keyword>
<evidence type="ECO:0000256" key="1">
    <source>
        <dbReference type="ARBA" id="ARBA00006622"/>
    </source>
</evidence>
<keyword evidence="3 6" id="KW-0223">Dioxygenase</keyword>
<proteinExistence type="inferred from homology"/>
<gene>
    <name evidence="6" type="ORF">ACFOUO_04040</name>
</gene>
<dbReference type="InterPro" id="IPR014710">
    <property type="entry name" value="RmlC-like_jellyroll"/>
</dbReference>
<accession>A0ABV8JAS3</accession>